<dbReference type="Gene3D" id="3.60.110.10">
    <property type="entry name" value="Carbon-nitrogen hydrolase"/>
    <property type="match status" value="1"/>
</dbReference>
<organism evidence="3 4">
    <name type="scientific">Halomonas lysinitropha</name>
    <dbReference type="NCBI Taxonomy" id="2607506"/>
    <lineage>
        <taxon>Bacteria</taxon>
        <taxon>Pseudomonadati</taxon>
        <taxon>Pseudomonadota</taxon>
        <taxon>Gammaproteobacteria</taxon>
        <taxon>Oceanospirillales</taxon>
        <taxon>Halomonadaceae</taxon>
        <taxon>Halomonas</taxon>
    </lineage>
</organism>
<dbReference type="Proteomes" id="UP000326725">
    <property type="component" value="Unassembled WGS sequence"/>
</dbReference>
<dbReference type="PROSITE" id="PS50263">
    <property type="entry name" value="CN_HYDROLASE"/>
    <property type="match status" value="1"/>
</dbReference>
<dbReference type="PANTHER" id="PTHR23088:SF27">
    <property type="entry name" value="DEAMINATED GLUTATHIONE AMIDASE"/>
    <property type="match status" value="1"/>
</dbReference>
<dbReference type="PROSITE" id="PS01227">
    <property type="entry name" value="UPF0012"/>
    <property type="match status" value="1"/>
</dbReference>
<dbReference type="AlphaFoldDB" id="A0A5K1HZV6"/>
<dbReference type="GO" id="GO:0016787">
    <property type="term" value="F:hydrolase activity"/>
    <property type="evidence" value="ECO:0007669"/>
    <property type="project" value="UniProtKB-KW"/>
</dbReference>
<evidence type="ECO:0000256" key="1">
    <source>
        <dbReference type="ARBA" id="ARBA00010613"/>
    </source>
</evidence>
<protein>
    <submittedName>
        <fullName evidence="3">(R)-stereoselective amidase</fullName>
        <ecNumber evidence="3">3.5.1.100</ecNumber>
    </submittedName>
</protein>
<dbReference type="SUPFAM" id="SSF56317">
    <property type="entry name" value="Carbon-nitrogen hydrolase"/>
    <property type="match status" value="1"/>
</dbReference>
<feature type="domain" description="CN hydrolase" evidence="2">
    <location>
        <begin position="1"/>
        <end position="250"/>
    </location>
</feature>
<dbReference type="InterPro" id="IPR001110">
    <property type="entry name" value="UPF0012_CS"/>
</dbReference>
<evidence type="ECO:0000313" key="3">
    <source>
        <dbReference type="EMBL" id="VVZ95134.1"/>
    </source>
</evidence>
<dbReference type="InterPro" id="IPR003010">
    <property type="entry name" value="C-N_Hydrolase"/>
</dbReference>
<sequence length="274" mass="30796">MQLLAGQITIPRTRSREEQLGHLDRVAERIRGACARETPDLIVLPELAAQEYGDDAFACLDALDDDLAGPVVTAFADLARELGTTIAFGVARYADGRRHISQVLVGPDGRLAGVYDKLHCAQFGASGEAAHFSPGERLLVTEVAGWRVGVMICYDLRFPELARRLAREGVELILHPVAFTRDFSFASWHAFVTTRAMENQLYWLSLNRAGDNWGQSLFCPPLVDDDHPPLAFGSDEQWHWLTLDKETVRRARQRLPLARDRRDDLEVLPLWRPD</sequence>
<dbReference type="PANTHER" id="PTHR23088">
    <property type="entry name" value="NITRILASE-RELATED"/>
    <property type="match status" value="1"/>
</dbReference>
<keyword evidence="4" id="KW-1185">Reference proteome</keyword>
<proteinExistence type="inferred from homology"/>
<dbReference type="RefSeq" id="WP_151442866.1">
    <property type="nucleotide sequence ID" value="NZ_CABVOU010000027.1"/>
</dbReference>
<dbReference type="Pfam" id="PF00795">
    <property type="entry name" value="CN_hydrolase"/>
    <property type="match status" value="1"/>
</dbReference>
<name>A0A5K1HZV6_9GAMM</name>
<dbReference type="InterPro" id="IPR036526">
    <property type="entry name" value="C-N_Hydrolase_sf"/>
</dbReference>
<gene>
    <name evidence="3" type="primary">ramA_2</name>
    <name evidence="3" type="ORF">HALO32_01199</name>
</gene>
<accession>A0A5K1HZV6</accession>
<evidence type="ECO:0000259" key="2">
    <source>
        <dbReference type="PROSITE" id="PS50263"/>
    </source>
</evidence>
<dbReference type="CDD" id="cd07197">
    <property type="entry name" value="nitrilase"/>
    <property type="match status" value="1"/>
</dbReference>
<evidence type="ECO:0000313" key="4">
    <source>
        <dbReference type="Proteomes" id="UP000326725"/>
    </source>
</evidence>
<dbReference type="EMBL" id="CABVOU010000027">
    <property type="protein sequence ID" value="VVZ95134.1"/>
    <property type="molecule type" value="Genomic_DNA"/>
</dbReference>
<dbReference type="EC" id="3.5.1.100" evidence="3"/>
<comment type="similarity">
    <text evidence="1">Belongs to the carbon-nitrogen hydrolase superfamily. NIT1/NIT2 family.</text>
</comment>
<reference evidence="3 4" key="1">
    <citation type="submission" date="2019-09" db="EMBL/GenBank/DDBJ databases">
        <authorList>
            <person name="Criscuolo A."/>
        </authorList>
    </citation>
    <scope>NUCLEOTIDE SEQUENCE [LARGE SCALE GENOMIC DNA]</scope>
    <source>
        <strain evidence="4">3(2)</strain>
    </source>
</reference>
<keyword evidence="3" id="KW-0378">Hydrolase</keyword>